<dbReference type="InterPro" id="IPR050238">
    <property type="entry name" value="DNA_Rep/Repair_Clamp_Loader"/>
</dbReference>
<dbReference type="SUPFAM" id="SSF48019">
    <property type="entry name" value="post-AAA+ oligomerization domain-like"/>
    <property type="match status" value="1"/>
</dbReference>
<dbReference type="SUPFAM" id="SSF52540">
    <property type="entry name" value="P-loop containing nucleoside triphosphate hydrolases"/>
    <property type="match status" value="1"/>
</dbReference>
<dbReference type="GO" id="GO:0003677">
    <property type="term" value="F:DNA binding"/>
    <property type="evidence" value="ECO:0007669"/>
    <property type="project" value="InterPro"/>
</dbReference>
<dbReference type="InterPro" id="IPR048731">
    <property type="entry name" value="HolB_lid-gammaproteobact"/>
</dbReference>
<keyword evidence="6" id="KW-0239">DNA-directed DNA polymerase</keyword>
<sequence length="341" mass="38553">MCIIALVIHKISGKMTALYPWLMPTYHQIAQTFDEGLGHHAVLIKADSGLGVERLFNALAQKIMCVAQGDKPCGQCHSCHLMQAHSHPDYHELSPIDGKDIGVDQVRDINEMVAQHAQQNGNKVVYVQGAERLTEAAANALLKTLEEPRPNTYFLLQTDSSSSLLATIYSRCQVWNLSVPNEQMALDWLKSESAAENQEILTALAMNLGRPLLALETLQQGLIEQRKNFLRQFWVFYRRRSPLELLPLFDKERYVQQVDWILAFLSDCLKHRLEINSHRQVADLGRGIEQFSNEQTALGLLQAIKIMQKVRSDLLAINGVNVELMLLDGLTRLVTEVFETQ</sequence>
<keyword evidence="3" id="KW-0808">Transferase</keyword>
<dbReference type="InterPro" id="IPR004622">
    <property type="entry name" value="DNA_pol_HolB"/>
</dbReference>
<feature type="domain" description="DNA polymerase III delta subunit C-terminal" evidence="8">
    <location>
        <begin position="222"/>
        <end position="333"/>
    </location>
</feature>
<dbReference type="Pfam" id="PF09115">
    <property type="entry name" value="DNApol3-delta_C"/>
    <property type="match status" value="1"/>
</dbReference>
<dbReference type="GO" id="GO:0006261">
    <property type="term" value="P:DNA-templated DNA replication"/>
    <property type="evidence" value="ECO:0007669"/>
    <property type="project" value="TreeGrafter"/>
</dbReference>
<gene>
    <name evidence="10" type="primary">holB</name>
    <name evidence="10" type="ORF">GG9_1581</name>
</gene>
<keyword evidence="5" id="KW-0235">DNA replication</keyword>
<evidence type="ECO:0000313" key="11">
    <source>
        <dbReference type="Proteomes" id="UP000003258"/>
    </source>
</evidence>
<evidence type="ECO:0000256" key="7">
    <source>
        <dbReference type="ARBA" id="ARBA00049244"/>
    </source>
</evidence>
<dbReference type="EC" id="2.7.7.7" evidence="1"/>
<evidence type="ECO:0000256" key="1">
    <source>
        <dbReference type="ARBA" id="ARBA00012417"/>
    </source>
</evidence>
<dbReference type="Pfam" id="PF13177">
    <property type="entry name" value="DNA_pol3_delta2"/>
    <property type="match status" value="1"/>
</dbReference>
<dbReference type="InterPro" id="IPR027417">
    <property type="entry name" value="P-loop_NTPase"/>
</dbReference>
<comment type="catalytic activity">
    <reaction evidence="7">
        <text>DNA(n) + a 2'-deoxyribonucleoside 5'-triphosphate = DNA(n+1) + diphosphate</text>
        <dbReference type="Rhea" id="RHEA:22508"/>
        <dbReference type="Rhea" id="RHEA-COMP:17339"/>
        <dbReference type="Rhea" id="RHEA-COMP:17340"/>
        <dbReference type="ChEBI" id="CHEBI:33019"/>
        <dbReference type="ChEBI" id="CHEBI:61560"/>
        <dbReference type="ChEBI" id="CHEBI:173112"/>
        <dbReference type="EC" id="2.7.7.7"/>
    </reaction>
</comment>
<feature type="domain" description="DNA polymerase III subunit delta' AAA+ ATPase lid" evidence="9">
    <location>
        <begin position="180"/>
        <end position="219"/>
    </location>
</feature>
<proteinExistence type="predicted"/>
<dbReference type="NCBIfam" id="TIGR00678">
    <property type="entry name" value="holB"/>
    <property type="match status" value="1"/>
</dbReference>
<evidence type="ECO:0000256" key="2">
    <source>
        <dbReference type="ARBA" id="ARBA00014363"/>
    </source>
</evidence>
<dbReference type="GO" id="GO:0003887">
    <property type="term" value="F:DNA-directed DNA polymerase activity"/>
    <property type="evidence" value="ECO:0007669"/>
    <property type="project" value="UniProtKB-KW"/>
</dbReference>
<dbReference type="Proteomes" id="UP000003258">
    <property type="component" value="Unassembled WGS sequence"/>
</dbReference>
<dbReference type="PANTHER" id="PTHR11669:SF8">
    <property type="entry name" value="DNA POLYMERASE III SUBUNIT DELTA"/>
    <property type="match status" value="1"/>
</dbReference>
<dbReference type="GO" id="GO:0008408">
    <property type="term" value="F:3'-5' exonuclease activity"/>
    <property type="evidence" value="ECO:0007669"/>
    <property type="project" value="InterPro"/>
</dbReference>
<dbReference type="NCBIfam" id="NF005362">
    <property type="entry name" value="PRK06871.1"/>
    <property type="match status" value="1"/>
</dbReference>
<dbReference type="InterPro" id="IPR015199">
    <property type="entry name" value="DNA_pol_III_delta_C"/>
</dbReference>
<dbReference type="EMBL" id="AFQO01000016">
    <property type="protein sequence ID" value="EGT74094.1"/>
    <property type="molecule type" value="Genomic_DNA"/>
</dbReference>
<evidence type="ECO:0000256" key="4">
    <source>
        <dbReference type="ARBA" id="ARBA00022695"/>
    </source>
</evidence>
<dbReference type="GO" id="GO:0009360">
    <property type="term" value="C:DNA polymerase III complex"/>
    <property type="evidence" value="ECO:0007669"/>
    <property type="project" value="InterPro"/>
</dbReference>
<evidence type="ECO:0000256" key="6">
    <source>
        <dbReference type="ARBA" id="ARBA00022932"/>
    </source>
</evidence>
<protein>
    <recommendedName>
        <fullName evidence="2">DNA polymerase III subunit delta'</fullName>
        <ecNumber evidence="1">2.7.7.7</ecNumber>
    </recommendedName>
</protein>
<comment type="caution">
    <text evidence="10">The sequence shown here is derived from an EMBL/GenBank/DDBJ whole genome shotgun (WGS) entry which is preliminary data.</text>
</comment>
<accession>F9GRC1</accession>
<evidence type="ECO:0000256" key="5">
    <source>
        <dbReference type="ARBA" id="ARBA00022705"/>
    </source>
</evidence>
<evidence type="ECO:0000259" key="9">
    <source>
        <dbReference type="Pfam" id="PF21500"/>
    </source>
</evidence>
<dbReference type="Gene3D" id="3.40.50.300">
    <property type="entry name" value="P-loop containing nucleotide triphosphate hydrolases"/>
    <property type="match status" value="1"/>
</dbReference>
<dbReference type="eggNOG" id="COG0470">
    <property type="taxonomic scope" value="Bacteria"/>
</dbReference>
<evidence type="ECO:0000256" key="3">
    <source>
        <dbReference type="ARBA" id="ARBA00022679"/>
    </source>
</evidence>
<dbReference type="AlphaFoldDB" id="F9GRC1"/>
<evidence type="ECO:0000259" key="8">
    <source>
        <dbReference type="Pfam" id="PF09115"/>
    </source>
</evidence>
<dbReference type="PATRIC" id="fig|1028803.3.peg.1656"/>
<evidence type="ECO:0000313" key="10">
    <source>
        <dbReference type="EMBL" id="EGT74094.1"/>
    </source>
</evidence>
<name>F9GRC1_HAEHA</name>
<dbReference type="PANTHER" id="PTHR11669">
    <property type="entry name" value="REPLICATION FACTOR C / DNA POLYMERASE III GAMMA-TAU SUBUNIT"/>
    <property type="match status" value="1"/>
</dbReference>
<dbReference type="Gene3D" id="1.20.272.10">
    <property type="match status" value="1"/>
</dbReference>
<reference evidence="10 11" key="1">
    <citation type="journal article" date="2011" name="J. Bacteriol.">
        <title>Genome Sequences for Five Strains of the Emerging Pathogen Haemophilus haemolyticus.</title>
        <authorList>
            <person name="Jordan I.K."/>
            <person name="Conley A.B."/>
            <person name="Antonov I.V."/>
            <person name="Arthur R.A."/>
            <person name="Cook E.D."/>
            <person name="Cooper G.P."/>
            <person name="Jones B.L."/>
            <person name="Knipe K.M."/>
            <person name="Lee K.J."/>
            <person name="Liu X."/>
            <person name="Mitchell G.J."/>
            <person name="Pande P.R."/>
            <person name="Petit R.A."/>
            <person name="Qin S."/>
            <person name="Rajan V.N."/>
            <person name="Sarda S."/>
            <person name="Sebastian A."/>
            <person name="Tang S."/>
            <person name="Thapliyal R."/>
            <person name="Varghese N.J."/>
            <person name="Ye T."/>
            <person name="Katz L.S."/>
            <person name="Wang X."/>
            <person name="Rowe L."/>
            <person name="Frace M."/>
            <person name="Mayer L.W."/>
        </authorList>
    </citation>
    <scope>NUCLEOTIDE SEQUENCE [LARGE SCALE GENOMIC DNA]</scope>
    <source>
        <strain evidence="10 11">M19501</strain>
    </source>
</reference>
<dbReference type="Pfam" id="PF21500">
    <property type="entry name" value="HolB_lid"/>
    <property type="match status" value="1"/>
</dbReference>
<dbReference type="InterPro" id="IPR008921">
    <property type="entry name" value="DNA_pol3_clamp-load_cplx_C"/>
</dbReference>
<organism evidence="10 11">
    <name type="scientific">Haemophilus haemolyticus M19501</name>
    <dbReference type="NCBI Taxonomy" id="1028803"/>
    <lineage>
        <taxon>Bacteria</taxon>
        <taxon>Pseudomonadati</taxon>
        <taxon>Pseudomonadota</taxon>
        <taxon>Gammaproteobacteria</taxon>
        <taxon>Pasteurellales</taxon>
        <taxon>Pasteurellaceae</taxon>
        <taxon>Haemophilus</taxon>
    </lineage>
</organism>
<keyword evidence="4" id="KW-0548">Nucleotidyltransferase</keyword>